<dbReference type="AlphaFoldDB" id="A0A177E7W7"/>
<keyword evidence="3 7" id="KW-0479">Metal-binding</keyword>
<name>A0A177E7W7_9BACT</name>
<comment type="similarity">
    <text evidence="1 7">Belongs to the transcriptional regulatory CopG/NikR family.</text>
</comment>
<dbReference type="PANTHER" id="PTHR34719:SF2">
    <property type="entry name" value="NICKEL-RESPONSIVE REGULATOR"/>
    <property type="match status" value="1"/>
</dbReference>
<evidence type="ECO:0000256" key="1">
    <source>
        <dbReference type="ARBA" id="ARBA00008478"/>
    </source>
</evidence>
<evidence type="ECO:0000313" key="11">
    <source>
        <dbReference type="Proteomes" id="UP000076964"/>
    </source>
</evidence>
<evidence type="ECO:0000256" key="5">
    <source>
        <dbReference type="ARBA" id="ARBA00023125"/>
    </source>
</evidence>
<evidence type="ECO:0000256" key="4">
    <source>
        <dbReference type="ARBA" id="ARBA00023015"/>
    </source>
</evidence>
<evidence type="ECO:0000256" key="7">
    <source>
        <dbReference type="HAMAP-Rule" id="MF_00476"/>
    </source>
</evidence>
<protein>
    <recommendedName>
        <fullName evidence="7">Putative nickel-responsive regulator</fullName>
    </recommendedName>
</protein>
<dbReference type="Pfam" id="PF01402">
    <property type="entry name" value="RHH_1"/>
    <property type="match status" value="1"/>
</dbReference>
<dbReference type="NCBIfam" id="NF002815">
    <property type="entry name" value="PRK02967.1"/>
    <property type="match status" value="1"/>
</dbReference>
<gene>
    <name evidence="10" type="ORF">TH606_04400</name>
</gene>
<keyword evidence="11" id="KW-1185">Reference proteome</keyword>
<dbReference type="InterPro" id="IPR027271">
    <property type="entry name" value="Acetolactate_synth/TF_NikR_C"/>
</dbReference>
<dbReference type="InterPro" id="IPR050192">
    <property type="entry name" value="CopG/NikR_regulator"/>
</dbReference>
<dbReference type="EMBL" id="LSFI01000017">
    <property type="protein sequence ID" value="OAG27878.1"/>
    <property type="molecule type" value="Genomic_DNA"/>
</dbReference>
<keyword evidence="5 7" id="KW-0238">DNA-binding</keyword>
<sequence length="139" mass="16497">MAELYRFGVSMPAKLLEEFDRYIERHHYTNRSEAIRDLIREKLVEEEWRESSEEVIGTITYVYDHHKRELADKLMDIQHDHYQEIISTQHVHLDHDRCLEVVIVKGKAEQIKKLSDRIKSLKGIIHCQLAMTTTGKKLV</sequence>
<feature type="binding site" evidence="7">
    <location>
        <position position="92"/>
    </location>
    <ligand>
        <name>Ni(2+)</name>
        <dbReference type="ChEBI" id="CHEBI:49786"/>
    </ligand>
</feature>
<feature type="domain" description="Ribbon-helix-helix protein CopG" evidence="8">
    <location>
        <begin position="6"/>
        <end position="46"/>
    </location>
</feature>
<dbReference type="PANTHER" id="PTHR34719">
    <property type="entry name" value="NICKEL-RESPONSIVE REGULATOR"/>
    <property type="match status" value="1"/>
</dbReference>
<dbReference type="GO" id="GO:0003700">
    <property type="term" value="F:DNA-binding transcription factor activity"/>
    <property type="evidence" value="ECO:0007669"/>
    <property type="project" value="UniProtKB-UniRule"/>
</dbReference>
<evidence type="ECO:0000256" key="3">
    <source>
        <dbReference type="ARBA" id="ARBA00022723"/>
    </source>
</evidence>
<comment type="function">
    <text evidence="7">Transcriptional regulator.</text>
</comment>
<feature type="binding site" evidence="7">
    <location>
        <position position="98"/>
    </location>
    <ligand>
        <name>Ni(2+)</name>
        <dbReference type="ChEBI" id="CHEBI:49786"/>
    </ligand>
</feature>
<evidence type="ECO:0000259" key="8">
    <source>
        <dbReference type="Pfam" id="PF01402"/>
    </source>
</evidence>
<dbReference type="GO" id="GO:0016151">
    <property type="term" value="F:nickel cation binding"/>
    <property type="evidence" value="ECO:0007669"/>
    <property type="project" value="UniProtKB-UniRule"/>
</dbReference>
<keyword evidence="6 7" id="KW-0804">Transcription</keyword>
<evidence type="ECO:0000259" key="9">
    <source>
        <dbReference type="Pfam" id="PF08753"/>
    </source>
</evidence>
<dbReference type="HAMAP" id="MF_00476">
    <property type="entry name" value="NikR"/>
    <property type="match status" value="1"/>
</dbReference>
<dbReference type="InterPro" id="IPR010985">
    <property type="entry name" value="Ribbon_hlx_hlx"/>
</dbReference>
<dbReference type="OrthoDB" id="9806294at2"/>
<dbReference type="STRING" id="1795632.TH606_04400"/>
<proteinExistence type="inferred from homology"/>
<dbReference type="Pfam" id="PF08753">
    <property type="entry name" value="NikR_C"/>
    <property type="match status" value="1"/>
</dbReference>
<dbReference type="NCBIfam" id="NF003381">
    <property type="entry name" value="PRK04460.1"/>
    <property type="match status" value="1"/>
</dbReference>
<dbReference type="Gene3D" id="3.30.70.1150">
    <property type="entry name" value="ACT-like. Chain A, domain 2"/>
    <property type="match status" value="1"/>
</dbReference>
<feature type="binding site" evidence="7">
    <location>
        <position position="79"/>
    </location>
    <ligand>
        <name>Ni(2+)</name>
        <dbReference type="ChEBI" id="CHEBI:49786"/>
    </ligand>
</feature>
<dbReference type="Gene3D" id="1.10.1220.10">
    <property type="entry name" value="Met repressor-like"/>
    <property type="match status" value="1"/>
</dbReference>
<dbReference type="NCBIfam" id="NF001884">
    <property type="entry name" value="PRK00630.1"/>
    <property type="match status" value="1"/>
</dbReference>
<reference evidence="10 11" key="1">
    <citation type="submission" date="2016-02" db="EMBL/GenBank/DDBJ databases">
        <title>Draft genome sequence of Thermodesulfatator sp. S606.</title>
        <authorList>
            <person name="Lai Q."/>
            <person name="Cao J."/>
            <person name="Dupont S."/>
            <person name="Shao Z."/>
            <person name="Jebbar M."/>
            <person name="Alain K."/>
        </authorList>
    </citation>
    <scope>NUCLEOTIDE SEQUENCE [LARGE SCALE GENOMIC DNA]</scope>
    <source>
        <strain evidence="10 11">S606</strain>
    </source>
</reference>
<dbReference type="NCBIfam" id="NF002169">
    <property type="entry name" value="PRK01002.1"/>
    <property type="match status" value="1"/>
</dbReference>
<comment type="caution">
    <text evidence="10">The sequence shown here is derived from an EMBL/GenBank/DDBJ whole genome shotgun (WGS) entry which is preliminary data.</text>
</comment>
<dbReference type="InterPro" id="IPR013321">
    <property type="entry name" value="Arc_rbn_hlx_hlx"/>
</dbReference>
<dbReference type="InterPro" id="IPR022988">
    <property type="entry name" value="Ni_resp_reg_NikR"/>
</dbReference>
<accession>A0A177E7W7</accession>
<keyword evidence="4 7" id="KW-0805">Transcription regulation</keyword>
<dbReference type="InterPro" id="IPR014864">
    <property type="entry name" value="TF_NikR_Ni-bd_C"/>
</dbReference>
<organism evidence="10 11">
    <name type="scientific">Thermodesulfatator autotrophicus</name>
    <dbReference type="NCBI Taxonomy" id="1795632"/>
    <lineage>
        <taxon>Bacteria</taxon>
        <taxon>Pseudomonadati</taxon>
        <taxon>Thermodesulfobacteriota</taxon>
        <taxon>Thermodesulfobacteria</taxon>
        <taxon>Thermodesulfobacteriales</taxon>
        <taxon>Thermodesulfatatoraceae</taxon>
        <taxon>Thermodesulfatator</taxon>
    </lineage>
</organism>
<dbReference type="InterPro" id="IPR002145">
    <property type="entry name" value="CopG"/>
</dbReference>
<dbReference type="CDD" id="cd22231">
    <property type="entry name" value="RHH_NikR_HicB-like"/>
    <property type="match status" value="1"/>
</dbReference>
<dbReference type="SUPFAM" id="SSF55021">
    <property type="entry name" value="ACT-like"/>
    <property type="match status" value="1"/>
</dbReference>
<dbReference type="InterPro" id="IPR045865">
    <property type="entry name" value="ACT-like_dom_sf"/>
</dbReference>
<evidence type="ECO:0000256" key="6">
    <source>
        <dbReference type="ARBA" id="ARBA00023163"/>
    </source>
</evidence>
<evidence type="ECO:0000313" key="10">
    <source>
        <dbReference type="EMBL" id="OAG27878.1"/>
    </source>
</evidence>
<dbReference type="Proteomes" id="UP000076964">
    <property type="component" value="Unassembled WGS sequence"/>
</dbReference>
<comment type="cofactor">
    <cofactor evidence="7">
        <name>Ni(2+)</name>
        <dbReference type="ChEBI" id="CHEBI:49786"/>
    </cofactor>
    <text evidence="7">Binds 1 nickel ion per subunit.</text>
</comment>
<dbReference type="GO" id="GO:0003677">
    <property type="term" value="F:DNA binding"/>
    <property type="evidence" value="ECO:0007669"/>
    <property type="project" value="UniProtKB-KW"/>
</dbReference>
<keyword evidence="2 7" id="KW-0533">Nickel</keyword>
<feature type="binding site" evidence="7">
    <location>
        <position position="90"/>
    </location>
    <ligand>
        <name>Ni(2+)</name>
        <dbReference type="ChEBI" id="CHEBI:49786"/>
    </ligand>
</feature>
<feature type="domain" description="Transcription factor NikR nickel binding C-terminal" evidence="9">
    <location>
        <begin position="56"/>
        <end position="132"/>
    </location>
</feature>
<dbReference type="RefSeq" id="WP_068541636.1">
    <property type="nucleotide sequence ID" value="NZ_LSFI01000017.1"/>
</dbReference>
<evidence type="ECO:0000256" key="2">
    <source>
        <dbReference type="ARBA" id="ARBA00022596"/>
    </source>
</evidence>
<dbReference type="SUPFAM" id="SSF47598">
    <property type="entry name" value="Ribbon-helix-helix"/>
    <property type="match status" value="1"/>
</dbReference>
<dbReference type="GO" id="GO:0010045">
    <property type="term" value="P:response to nickel cation"/>
    <property type="evidence" value="ECO:0007669"/>
    <property type="project" value="InterPro"/>
</dbReference>